<proteinExistence type="predicted"/>
<protein>
    <submittedName>
        <fullName evidence="1">CLUMA_CG001026, isoform A</fullName>
    </submittedName>
</protein>
<reference evidence="1 2" key="1">
    <citation type="submission" date="2015-04" db="EMBL/GenBank/DDBJ databases">
        <authorList>
            <person name="Syromyatnikov M.Y."/>
            <person name="Popov V.N."/>
        </authorList>
    </citation>
    <scope>NUCLEOTIDE SEQUENCE [LARGE SCALE GENOMIC DNA]</scope>
</reference>
<sequence length="59" mass="7081">MRRSQRQIKFQSNKTEHHACVFNCSEYYTTNKQKNHSNEPTSHEVKSLLKCKLKRKSLE</sequence>
<accession>A0A1J1HL91</accession>
<keyword evidence="2" id="KW-1185">Reference proteome</keyword>
<organism evidence="1 2">
    <name type="scientific">Clunio marinus</name>
    <dbReference type="NCBI Taxonomy" id="568069"/>
    <lineage>
        <taxon>Eukaryota</taxon>
        <taxon>Metazoa</taxon>
        <taxon>Ecdysozoa</taxon>
        <taxon>Arthropoda</taxon>
        <taxon>Hexapoda</taxon>
        <taxon>Insecta</taxon>
        <taxon>Pterygota</taxon>
        <taxon>Neoptera</taxon>
        <taxon>Endopterygota</taxon>
        <taxon>Diptera</taxon>
        <taxon>Nematocera</taxon>
        <taxon>Chironomoidea</taxon>
        <taxon>Chironomidae</taxon>
        <taxon>Clunio</taxon>
    </lineage>
</organism>
<gene>
    <name evidence="1" type="ORF">CLUMA_CG001026</name>
</gene>
<evidence type="ECO:0000313" key="2">
    <source>
        <dbReference type="Proteomes" id="UP000183832"/>
    </source>
</evidence>
<dbReference type="Proteomes" id="UP000183832">
    <property type="component" value="Unassembled WGS sequence"/>
</dbReference>
<dbReference type="AlphaFoldDB" id="A0A1J1HL91"/>
<name>A0A1J1HL91_9DIPT</name>
<evidence type="ECO:0000313" key="1">
    <source>
        <dbReference type="EMBL" id="CRK87222.1"/>
    </source>
</evidence>
<dbReference type="EMBL" id="CVRI01000004">
    <property type="protein sequence ID" value="CRK87222.1"/>
    <property type="molecule type" value="Genomic_DNA"/>
</dbReference>